<organism evidence="2 3">
    <name type="scientific">Aeromicrobium endophyticum</name>
    <dbReference type="NCBI Taxonomy" id="2292704"/>
    <lineage>
        <taxon>Bacteria</taxon>
        <taxon>Bacillati</taxon>
        <taxon>Actinomycetota</taxon>
        <taxon>Actinomycetes</taxon>
        <taxon>Propionibacteriales</taxon>
        <taxon>Nocardioidaceae</taxon>
        <taxon>Aeromicrobium</taxon>
    </lineage>
</organism>
<name>A0A371PCK5_9ACTN</name>
<accession>A0A371PCK5</accession>
<evidence type="ECO:0000313" key="2">
    <source>
        <dbReference type="EMBL" id="REK73662.1"/>
    </source>
</evidence>
<protein>
    <submittedName>
        <fullName evidence="2">Uncharacterized protein</fullName>
    </submittedName>
</protein>
<evidence type="ECO:0000256" key="1">
    <source>
        <dbReference type="SAM" id="MobiDB-lite"/>
    </source>
</evidence>
<reference evidence="2 3" key="1">
    <citation type="submission" date="2018-08" db="EMBL/GenBank/DDBJ databases">
        <title>Aeromicrobium sp. M2KJ-4, whole genome shotgun sequence.</title>
        <authorList>
            <person name="Tuo L."/>
        </authorList>
    </citation>
    <scope>NUCLEOTIDE SEQUENCE [LARGE SCALE GENOMIC DNA]</scope>
    <source>
        <strain evidence="2 3">M2KJ-4</strain>
    </source>
</reference>
<dbReference type="RefSeq" id="WP_119703772.1">
    <property type="nucleotide sequence ID" value="NZ_JBHSOI010000001.1"/>
</dbReference>
<dbReference type="AlphaFoldDB" id="A0A371PCK5"/>
<dbReference type="EMBL" id="QUBR01000001">
    <property type="protein sequence ID" value="REK73662.1"/>
    <property type="molecule type" value="Genomic_DNA"/>
</dbReference>
<gene>
    <name evidence="2" type="ORF">DX116_09055</name>
</gene>
<proteinExistence type="predicted"/>
<comment type="caution">
    <text evidence="2">The sequence shown here is derived from an EMBL/GenBank/DDBJ whole genome shotgun (WGS) entry which is preliminary data.</text>
</comment>
<feature type="region of interest" description="Disordered" evidence="1">
    <location>
        <begin position="1"/>
        <end position="21"/>
    </location>
</feature>
<dbReference type="Proteomes" id="UP000265581">
    <property type="component" value="Unassembled WGS sequence"/>
</dbReference>
<sequence>MSNRQKPKNRIPLGSEPHRGPAHIEVLRQRQQVERTPHHGINAYHCDTCDKNTVTIDVDPGVTPMFLACRRTPDCPGQAASSGYPSTDPPPVVLMRLEWEWALPTVDEFRKLSPEMKAHVDAGGLVLQPYSGRPSAYAGVPPKPARVSS</sequence>
<dbReference type="OrthoDB" id="8454773at2"/>
<evidence type="ECO:0000313" key="3">
    <source>
        <dbReference type="Proteomes" id="UP000265581"/>
    </source>
</evidence>
<keyword evidence="3" id="KW-1185">Reference proteome</keyword>